<organism evidence="1 2">
    <name type="scientific">Pseudomonas helleri</name>
    <dbReference type="NCBI Taxonomy" id="1608996"/>
    <lineage>
        <taxon>Bacteria</taxon>
        <taxon>Pseudomonadati</taxon>
        <taxon>Pseudomonadota</taxon>
        <taxon>Gammaproteobacteria</taxon>
        <taxon>Pseudomonadales</taxon>
        <taxon>Pseudomonadaceae</taxon>
        <taxon>Pseudomonas</taxon>
    </lineage>
</organism>
<dbReference type="Proteomes" id="UP000470186">
    <property type="component" value="Unassembled WGS sequence"/>
</dbReference>
<sequence>MIESSLRKVGLIMFLAKNCKKEDNLKTRKTIKLATLHHYRNIESAQIVDKGEGKYSFFVKLDGTVEIERRWFALLFQGGVAIDGDQHYPRIMGPLQVTVHELQIVEIYNQTVKVRNASASIHREALNGFIFCMSAVSELHDALGLFPDYDDCWYMTATKAHDLAAALSRLLWNNIISGRHSGNHIVDPHASLENLSIHFGHAPVSYIDREIHISDSSVFTVDHFMRKIVDMGFVKPPSFSPEKEYRFSFTIVAGDKILIPIVDSVILNAEQLVDWAL</sequence>
<reference evidence="1 2" key="1">
    <citation type="submission" date="2019-10" db="EMBL/GenBank/DDBJ databases">
        <title>Evaluation of single-gene subtyping targets for Pseudomonas.</title>
        <authorList>
            <person name="Reichler S.J."/>
            <person name="Orsi R.H."/>
            <person name="Wiedmann M."/>
            <person name="Martin N.H."/>
            <person name="Murphy S.I."/>
        </authorList>
    </citation>
    <scope>NUCLEOTIDE SEQUENCE [LARGE SCALE GENOMIC DNA]</scope>
    <source>
        <strain evidence="1 2">FSL R10-2107</strain>
    </source>
</reference>
<dbReference type="EMBL" id="WIVX01000022">
    <property type="protein sequence ID" value="MQU31153.1"/>
    <property type="molecule type" value="Genomic_DNA"/>
</dbReference>
<proteinExistence type="predicted"/>
<accession>A0A7X1Y8F5</accession>
<dbReference type="RefSeq" id="WP_153363838.1">
    <property type="nucleotide sequence ID" value="NZ_WIVX01000022.1"/>
</dbReference>
<protein>
    <submittedName>
        <fullName evidence="1">Uncharacterized protein</fullName>
    </submittedName>
</protein>
<name>A0A7X1Y8F5_9PSED</name>
<gene>
    <name evidence="1" type="ORF">GHO30_06995</name>
</gene>
<evidence type="ECO:0000313" key="2">
    <source>
        <dbReference type="Proteomes" id="UP000470186"/>
    </source>
</evidence>
<comment type="caution">
    <text evidence="1">The sequence shown here is derived from an EMBL/GenBank/DDBJ whole genome shotgun (WGS) entry which is preliminary data.</text>
</comment>
<dbReference type="AlphaFoldDB" id="A0A7X1Y8F5"/>
<evidence type="ECO:0000313" key="1">
    <source>
        <dbReference type="EMBL" id="MQU31153.1"/>
    </source>
</evidence>
<keyword evidence="2" id="KW-1185">Reference proteome</keyword>